<evidence type="ECO:0000256" key="1">
    <source>
        <dbReference type="ARBA" id="ARBA00000799"/>
    </source>
</evidence>
<dbReference type="InterPro" id="IPR015890">
    <property type="entry name" value="Chorismate_C"/>
</dbReference>
<evidence type="ECO:0000256" key="3">
    <source>
        <dbReference type="ARBA" id="ARBA00012824"/>
    </source>
</evidence>
<gene>
    <name evidence="8" type="ORF">SAMN05421688_0290</name>
</gene>
<reference evidence="8 9" key="1">
    <citation type="submission" date="2016-10" db="EMBL/GenBank/DDBJ databases">
        <authorList>
            <person name="de Groot N.N."/>
        </authorList>
    </citation>
    <scope>NUCLEOTIDE SEQUENCE [LARGE SCALE GENOMIC DNA]</scope>
    <source>
        <strain evidence="8 9">DSM 29316</strain>
    </source>
</reference>
<dbReference type="PANTHER" id="PTHR42839">
    <property type="entry name" value="ISOCHORISMATE SYNTHASE ENTC"/>
    <property type="match status" value="1"/>
</dbReference>
<evidence type="ECO:0000256" key="5">
    <source>
        <dbReference type="ARBA" id="ARBA00041564"/>
    </source>
</evidence>
<comment type="catalytic activity">
    <reaction evidence="1">
        <text>chorismate = isochorismate</text>
        <dbReference type="Rhea" id="RHEA:18985"/>
        <dbReference type="ChEBI" id="CHEBI:29748"/>
        <dbReference type="ChEBI" id="CHEBI:29780"/>
        <dbReference type="EC" id="5.4.4.2"/>
    </reaction>
</comment>
<organism evidence="8 9">
    <name type="scientific">Poseidonocella pacifica</name>
    <dbReference type="NCBI Taxonomy" id="871651"/>
    <lineage>
        <taxon>Bacteria</taxon>
        <taxon>Pseudomonadati</taxon>
        <taxon>Pseudomonadota</taxon>
        <taxon>Alphaproteobacteria</taxon>
        <taxon>Rhodobacterales</taxon>
        <taxon>Roseobacteraceae</taxon>
        <taxon>Poseidonocella</taxon>
    </lineage>
</organism>
<dbReference type="Gene3D" id="3.60.120.10">
    <property type="entry name" value="Anthranilate synthase"/>
    <property type="match status" value="1"/>
</dbReference>
<feature type="region of interest" description="Disordered" evidence="6">
    <location>
        <begin position="194"/>
        <end position="216"/>
    </location>
</feature>
<feature type="domain" description="Chorismate-utilising enzyme C-terminal" evidence="7">
    <location>
        <begin position="100"/>
        <end position="361"/>
    </location>
</feature>
<proteinExistence type="inferred from homology"/>
<dbReference type="SUPFAM" id="SSF56322">
    <property type="entry name" value="ADC synthase"/>
    <property type="match status" value="1"/>
</dbReference>
<sequence length="387" mass="41250">MRPDTGRNDPAFEFRGSAAWICAGESATAVPRGTSATLGARLARAFDGAPESTIVAGALPFDLTEEDSFWVSTSPRIGGLAGAAPSMAGWTIREMTPAAVYEAGVARALEIIAAGAGQPDGLQKLVLARRLEAMSDREIDRAALMDRLTADPAATAFMLRLPERGQGPRYLAGASPELLMEKRGDRIISHPLAGSSARSADPHADAAARASLAASSKDRHEHRHVVEFLLDTLAPLCHELRCPDGPEITSTRALWHLGTRIEGRLRDPEEPSALLATRVHPTPAVCGVPQARAAALIPELEDGPRGFYAGTVGWNDRRGDGSWYVTIRSAEIEGRVARLHAGAGLVLGSDPETERRETATKFRTFLSALGLEGAELDTLVETMEASR</sequence>
<dbReference type="Proteomes" id="UP000198796">
    <property type="component" value="Unassembled WGS sequence"/>
</dbReference>
<evidence type="ECO:0000313" key="8">
    <source>
        <dbReference type="EMBL" id="SFA71214.1"/>
    </source>
</evidence>
<evidence type="ECO:0000256" key="4">
    <source>
        <dbReference type="ARBA" id="ARBA00023235"/>
    </source>
</evidence>
<dbReference type="AlphaFoldDB" id="A0A1I0V4F8"/>
<dbReference type="InterPro" id="IPR004561">
    <property type="entry name" value="IsoChor_synthase"/>
</dbReference>
<dbReference type="GO" id="GO:0008909">
    <property type="term" value="F:isochorismate synthase activity"/>
    <property type="evidence" value="ECO:0007669"/>
    <property type="project" value="UniProtKB-EC"/>
</dbReference>
<dbReference type="PANTHER" id="PTHR42839:SF2">
    <property type="entry name" value="ISOCHORISMATE SYNTHASE ENTC"/>
    <property type="match status" value="1"/>
</dbReference>
<name>A0A1I0V4F8_9RHOB</name>
<dbReference type="STRING" id="871651.SAMN05421688_0290"/>
<evidence type="ECO:0000259" key="7">
    <source>
        <dbReference type="Pfam" id="PF00425"/>
    </source>
</evidence>
<dbReference type="EMBL" id="FOJU01000001">
    <property type="protein sequence ID" value="SFA71214.1"/>
    <property type="molecule type" value="Genomic_DNA"/>
</dbReference>
<evidence type="ECO:0000256" key="6">
    <source>
        <dbReference type="SAM" id="MobiDB-lite"/>
    </source>
</evidence>
<protein>
    <recommendedName>
        <fullName evidence="3">isochorismate synthase</fullName>
        <ecNumber evidence="3">5.4.4.2</ecNumber>
    </recommendedName>
    <alternativeName>
        <fullName evidence="5">Isochorismate mutase</fullName>
    </alternativeName>
</protein>
<comment type="similarity">
    <text evidence="2">Belongs to the isochorismate synthase family.</text>
</comment>
<evidence type="ECO:0000313" key="9">
    <source>
        <dbReference type="Proteomes" id="UP000198796"/>
    </source>
</evidence>
<keyword evidence="4" id="KW-0413">Isomerase</keyword>
<dbReference type="InterPro" id="IPR005801">
    <property type="entry name" value="ADC_synthase"/>
</dbReference>
<dbReference type="Pfam" id="PF00425">
    <property type="entry name" value="Chorismate_bind"/>
    <property type="match status" value="1"/>
</dbReference>
<dbReference type="EC" id="5.4.4.2" evidence="3"/>
<evidence type="ECO:0000256" key="2">
    <source>
        <dbReference type="ARBA" id="ARBA00005297"/>
    </source>
</evidence>
<keyword evidence="9" id="KW-1185">Reference proteome</keyword>
<accession>A0A1I0V4F8</accession>
<dbReference type="NCBIfam" id="TIGR00543">
    <property type="entry name" value="isochor_syn"/>
    <property type="match status" value="1"/>
</dbReference>